<dbReference type="AlphaFoldDB" id="A0A5N6KXX4"/>
<sequence length="480" mass="53293">MAPKRAQHKKTKPSEEEWWAAFVPDTSVFVVLTILIVLTFIPLLAYPSISSRLRTFGVFRDKDLESIHGLEGIKSIPGTLQCEDLHHHRPSNQLYAACQVGDASKRYSWFPPLDITKDHKAAGEGTIVTVDPVTFKATDLKLEGFSGPFVTHGFDIYSTPTDPTTVHVFAVNHLPNPDHYYPKPGEKPSRFPGRSQIEIFRHKVGSSTAQWVRSIRHPLIRTPNDIYATSESSFYVTNDHFYRDGFMRIVEGFGTTNTAGWTDTVHVKFGLISGGRHAKEDDAETAVQVTKALEKEHNNNGLGHGPGPDDVLVVDAGGGVLTRTRRNPATEKLTILERIQFESNLDNPTYYFDEYKTPGNDASGYVLGGLAHGLDLAKDTSSPSNAIPVIVWHATVNETYPDHHSKWNRDIVFQDNGYGVKSASAAVIVGIDPKQNSGRKEGWVFVTGFMSDAIAAVKIDLNRPVVSEFKLKHIHNRDEL</sequence>
<protein>
    <submittedName>
        <fullName evidence="2">Uncharacterized protein</fullName>
    </submittedName>
</protein>
<keyword evidence="1" id="KW-1133">Transmembrane helix</keyword>
<keyword evidence="3" id="KW-1185">Reference proteome</keyword>
<proteinExistence type="predicted"/>
<dbReference type="OrthoDB" id="5307922at2759"/>
<keyword evidence="1" id="KW-0812">Transmembrane</keyword>
<evidence type="ECO:0000313" key="3">
    <source>
        <dbReference type="Proteomes" id="UP000327013"/>
    </source>
</evidence>
<dbReference type="PANTHER" id="PTHR11799">
    <property type="entry name" value="PARAOXONASE"/>
    <property type="match status" value="1"/>
</dbReference>
<comment type="caution">
    <text evidence="2">The sequence shown here is derived from an EMBL/GenBank/DDBJ whole genome shotgun (WGS) entry which is preliminary data.</text>
</comment>
<keyword evidence="1" id="KW-0472">Membrane</keyword>
<dbReference type="InterPro" id="IPR011042">
    <property type="entry name" value="6-blade_b-propeller_TolB-like"/>
</dbReference>
<dbReference type="EMBL" id="VIBQ01000014">
    <property type="protein sequence ID" value="KAB8349580.1"/>
    <property type="molecule type" value="Genomic_DNA"/>
</dbReference>
<name>A0A5N6KXX4_9ROSI</name>
<accession>A0A5N6KXX4</accession>
<reference evidence="2 3" key="1">
    <citation type="submission" date="2019-06" db="EMBL/GenBank/DDBJ databases">
        <title>A chromosomal-level reference genome of Carpinus fangiana (Coryloideae, Betulaceae).</title>
        <authorList>
            <person name="Yang X."/>
            <person name="Wang Z."/>
            <person name="Zhang L."/>
            <person name="Hao G."/>
            <person name="Liu J."/>
            <person name="Yang Y."/>
        </authorList>
    </citation>
    <scope>NUCLEOTIDE SEQUENCE [LARGE SCALE GENOMIC DNA]</scope>
    <source>
        <strain evidence="2">Cfa_2016G</strain>
        <tissue evidence="2">Leaf</tissue>
    </source>
</reference>
<feature type="transmembrane region" description="Helical" evidence="1">
    <location>
        <begin position="21"/>
        <end position="46"/>
    </location>
</feature>
<dbReference type="PANTHER" id="PTHR11799:SF12">
    <property type="entry name" value="PARAOXONASE-RELATED"/>
    <property type="match status" value="1"/>
</dbReference>
<evidence type="ECO:0000313" key="2">
    <source>
        <dbReference type="EMBL" id="KAB8349580.1"/>
    </source>
</evidence>
<dbReference type="Gene3D" id="2.120.10.30">
    <property type="entry name" value="TolB, C-terminal domain"/>
    <property type="match status" value="1"/>
</dbReference>
<dbReference type="Proteomes" id="UP000327013">
    <property type="component" value="Unassembled WGS sequence"/>
</dbReference>
<dbReference type="InterPro" id="IPR051288">
    <property type="entry name" value="Serum_paraoxonase/arylesterase"/>
</dbReference>
<gene>
    <name evidence="2" type="ORF">FH972_023604</name>
</gene>
<organism evidence="2 3">
    <name type="scientific">Carpinus fangiana</name>
    <dbReference type="NCBI Taxonomy" id="176857"/>
    <lineage>
        <taxon>Eukaryota</taxon>
        <taxon>Viridiplantae</taxon>
        <taxon>Streptophyta</taxon>
        <taxon>Embryophyta</taxon>
        <taxon>Tracheophyta</taxon>
        <taxon>Spermatophyta</taxon>
        <taxon>Magnoliopsida</taxon>
        <taxon>eudicotyledons</taxon>
        <taxon>Gunneridae</taxon>
        <taxon>Pentapetalae</taxon>
        <taxon>rosids</taxon>
        <taxon>fabids</taxon>
        <taxon>Fagales</taxon>
        <taxon>Betulaceae</taxon>
        <taxon>Carpinus</taxon>
    </lineage>
</organism>
<evidence type="ECO:0000256" key="1">
    <source>
        <dbReference type="SAM" id="Phobius"/>
    </source>
</evidence>